<keyword evidence="2" id="KW-0812">Transmembrane</keyword>
<feature type="transmembrane region" description="Helical" evidence="2">
    <location>
        <begin position="143"/>
        <end position="169"/>
    </location>
</feature>
<evidence type="ECO:0000313" key="3">
    <source>
        <dbReference type="EMBL" id="OGM06416.1"/>
    </source>
</evidence>
<dbReference type="STRING" id="1817813.A2008_11590"/>
<dbReference type="AlphaFoldDB" id="A0A1F7WUC7"/>
<dbReference type="EMBL" id="MGFH01000064">
    <property type="protein sequence ID" value="OGM06416.1"/>
    <property type="molecule type" value="Genomic_DNA"/>
</dbReference>
<evidence type="ECO:0000256" key="2">
    <source>
        <dbReference type="SAM" id="Phobius"/>
    </source>
</evidence>
<comment type="caution">
    <text evidence="3">The sequence shown here is derived from an EMBL/GenBank/DDBJ whole genome shotgun (WGS) entry which is preliminary data.</text>
</comment>
<evidence type="ECO:0008006" key="5">
    <source>
        <dbReference type="Google" id="ProtNLM"/>
    </source>
</evidence>
<name>A0A1F7WUC7_9BACT</name>
<reference evidence="3 4" key="1">
    <citation type="journal article" date="2016" name="Nat. Commun.">
        <title>Thousands of microbial genomes shed light on interconnected biogeochemical processes in an aquifer system.</title>
        <authorList>
            <person name="Anantharaman K."/>
            <person name="Brown C.T."/>
            <person name="Hug L.A."/>
            <person name="Sharon I."/>
            <person name="Castelle C.J."/>
            <person name="Probst A.J."/>
            <person name="Thomas B.C."/>
            <person name="Singh A."/>
            <person name="Wilkins M.J."/>
            <person name="Karaoz U."/>
            <person name="Brodie E.L."/>
            <person name="Williams K.H."/>
            <person name="Hubbard S.S."/>
            <person name="Banfield J.F."/>
        </authorList>
    </citation>
    <scope>NUCLEOTIDE SEQUENCE [LARGE SCALE GENOMIC DNA]</scope>
</reference>
<accession>A0A1F7WUC7</accession>
<feature type="transmembrane region" description="Helical" evidence="2">
    <location>
        <begin position="101"/>
        <end position="123"/>
    </location>
</feature>
<dbReference type="Proteomes" id="UP000178735">
    <property type="component" value="Unassembled WGS sequence"/>
</dbReference>
<keyword evidence="2" id="KW-1133">Transmembrane helix</keyword>
<sequence>MMEFYKCPDCGAEMAAEDEKCPVCGTAAPKNADGSDFFGSSGCGGTGAFETQPLPQPKKSAFAPPPQGGMSDTGGPGSSAGHYEYGAVSPLSSGSIATMSVFAVAGLAVSLIAAGILAIIFVLSNVGMRSNYHGDRIYETMCVLLGFSFVVASCFAGAGTGYNIGAYICMRYKMVRRQLTIIPIRAMFSAYLAAFLSAAVFTLISGSIGLNYRNLDMLIFLNVATGIGLCFLFMWMVLRSEKDA</sequence>
<keyword evidence="2" id="KW-0472">Membrane</keyword>
<evidence type="ECO:0000256" key="1">
    <source>
        <dbReference type="SAM" id="MobiDB-lite"/>
    </source>
</evidence>
<organism evidence="3 4">
    <name type="scientific">Candidatus Wallbacteria bacterium GWC2_49_35</name>
    <dbReference type="NCBI Taxonomy" id="1817813"/>
    <lineage>
        <taxon>Bacteria</taxon>
        <taxon>Candidatus Walliibacteriota</taxon>
    </lineage>
</organism>
<proteinExistence type="predicted"/>
<gene>
    <name evidence="3" type="ORF">A2008_11590</name>
</gene>
<dbReference type="CDD" id="cd00350">
    <property type="entry name" value="rubredoxin_like"/>
    <property type="match status" value="1"/>
</dbReference>
<feature type="region of interest" description="Disordered" evidence="1">
    <location>
        <begin position="49"/>
        <end position="75"/>
    </location>
</feature>
<evidence type="ECO:0000313" key="4">
    <source>
        <dbReference type="Proteomes" id="UP000178735"/>
    </source>
</evidence>
<protein>
    <recommendedName>
        <fullName evidence="5">Zinc-ribbon domain-containing protein</fullName>
    </recommendedName>
</protein>
<feature type="transmembrane region" description="Helical" evidence="2">
    <location>
        <begin position="190"/>
        <end position="212"/>
    </location>
</feature>
<feature type="transmembrane region" description="Helical" evidence="2">
    <location>
        <begin position="218"/>
        <end position="238"/>
    </location>
</feature>